<name>A0A4R7BWI0_9HYPH</name>
<reference evidence="3 4" key="1">
    <citation type="submission" date="2019-03" db="EMBL/GenBank/DDBJ databases">
        <title>Genomic Encyclopedia of Type Strains, Phase IV (KMG-IV): sequencing the most valuable type-strain genomes for metagenomic binning, comparative biology and taxonomic classification.</title>
        <authorList>
            <person name="Goeker M."/>
        </authorList>
    </citation>
    <scope>NUCLEOTIDE SEQUENCE [LARGE SCALE GENOMIC DNA]</scope>
    <source>
        <strain evidence="3 4">DSM 25903</strain>
    </source>
</reference>
<organism evidence="3 4">
    <name type="scientific">Enterovirga rhinocerotis</name>
    <dbReference type="NCBI Taxonomy" id="1339210"/>
    <lineage>
        <taxon>Bacteria</taxon>
        <taxon>Pseudomonadati</taxon>
        <taxon>Pseudomonadota</taxon>
        <taxon>Alphaproteobacteria</taxon>
        <taxon>Hyphomicrobiales</taxon>
        <taxon>Methylobacteriaceae</taxon>
        <taxon>Enterovirga</taxon>
    </lineage>
</organism>
<dbReference type="GO" id="GO:0019808">
    <property type="term" value="F:polyamine binding"/>
    <property type="evidence" value="ECO:0007669"/>
    <property type="project" value="InterPro"/>
</dbReference>
<comment type="caution">
    <text evidence="3">The sequence shown here is derived from an EMBL/GenBank/DDBJ whole genome shotgun (WGS) entry which is preliminary data.</text>
</comment>
<evidence type="ECO:0000313" key="3">
    <source>
        <dbReference type="EMBL" id="TDR90224.1"/>
    </source>
</evidence>
<dbReference type="Pfam" id="PF13416">
    <property type="entry name" value="SBP_bac_8"/>
    <property type="match status" value="1"/>
</dbReference>
<dbReference type="EMBL" id="SNZR01000013">
    <property type="protein sequence ID" value="TDR90224.1"/>
    <property type="molecule type" value="Genomic_DNA"/>
</dbReference>
<evidence type="ECO:0000256" key="1">
    <source>
        <dbReference type="ARBA" id="ARBA00022729"/>
    </source>
</evidence>
<dbReference type="GO" id="GO:0015846">
    <property type="term" value="P:polyamine transport"/>
    <property type="evidence" value="ECO:0007669"/>
    <property type="project" value="InterPro"/>
</dbReference>
<proteinExistence type="predicted"/>
<dbReference type="GO" id="GO:0015888">
    <property type="term" value="P:thiamine transport"/>
    <property type="evidence" value="ECO:0007669"/>
    <property type="project" value="TreeGrafter"/>
</dbReference>
<sequence>MFDRRSLLLGSGALAAGAIPRTARASGGRVIMATWGGGSSKRFRETFAGSFTKATGIPVTIAEVPDPAAVIAAAQGRPQHNVIIAASFQAGTLAQKGLLEELTEDEIPNIRKIPEQFWVRNAAGKLIGMPMYFLFYGIAYNTELAKAEDFPSWKVLAEPRWKDKISITRPVFLAPYDLTLYAKLNGGDETNIEPGIPMLRAVAKNAGTAYTSMASLQQQLATGEIVAAPYYSGQIQNLRQAGQTSIAMTLPADGGLALSYMLAVPKGAPDRAAAIRFLNEAIDPQKQLETARSGFLPLTTTTLPPDIERDLGTTVEKVRQGTWSPNWFTIAEKFEERVRLVERIITEAR</sequence>
<keyword evidence="4" id="KW-1185">Reference proteome</keyword>
<dbReference type="PRINTS" id="PR00909">
    <property type="entry name" value="SPERMDNBNDNG"/>
</dbReference>
<dbReference type="PROSITE" id="PS51318">
    <property type="entry name" value="TAT"/>
    <property type="match status" value="1"/>
</dbReference>
<dbReference type="GO" id="GO:0030975">
    <property type="term" value="F:thiamine binding"/>
    <property type="evidence" value="ECO:0007669"/>
    <property type="project" value="TreeGrafter"/>
</dbReference>
<keyword evidence="2" id="KW-0574">Periplasm</keyword>
<evidence type="ECO:0000256" key="2">
    <source>
        <dbReference type="ARBA" id="ARBA00022764"/>
    </source>
</evidence>
<dbReference type="Gene3D" id="3.40.190.10">
    <property type="entry name" value="Periplasmic binding protein-like II"/>
    <property type="match status" value="2"/>
</dbReference>
<accession>A0A4R7BWI0</accession>
<gene>
    <name evidence="3" type="ORF">EV668_3066</name>
</gene>
<dbReference type="AlphaFoldDB" id="A0A4R7BWI0"/>
<keyword evidence="1" id="KW-0732">Signal</keyword>
<dbReference type="PANTHER" id="PTHR30006">
    <property type="entry name" value="THIAMINE-BINDING PERIPLASMIC PROTEIN-RELATED"/>
    <property type="match status" value="1"/>
</dbReference>
<protein>
    <submittedName>
        <fullName evidence="3">Putative spermidine/putrescine transport system substrate-binding protein</fullName>
    </submittedName>
</protein>
<dbReference type="GO" id="GO:0030288">
    <property type="term" value="C:outer membrane-bounded periplasmic space"/>
    <property type="evidence" value="ECO:0007669"/>
    <property type="project" value="TreeGrafter"/>
</dbReference>
<dbReference type="InterPro" id="IPR001188">
    <property type="entry name" value="Sperm_putr-bd"/>
</dbReference>
<dbReference type="InterPro" id="IPR006311">
    <property type="entry name" value="TAT_signal"/>
</dbReference>
<dbReference type="GO" id="GO:0030976">
    <property type="term" value="F:thiamine pyrophosphate binding"/>
    <property type="evidence" value="ECO:0007669"/>
    <property type="project" value="TreeGrafter"/>
</dbReference>
<dbReference type="Proteomes" id="UP000295122">
    <property type="component" value="Unassembled WGS sequence"/>
</dbReference>
<dbReference type="SUPFAM" id="SSF53850">
    <property type="entry name" value="Periplasmic binding protein-like II"/>
    <property type="match status" value="1"/>
</dbReference>
<evidence type="ECO:0000313" key="4">
    <source>
        <dbReference type="Proteomes" id="UP000295122"/>
    </source>
</evidence>
<dbReference type="PANTHER" id="PTHR30006:SF2">
    <property type="entry name" value="ABC TRANSPORTER SUBSTRATE-BINDING PROTEIN"/>
    <property type="match status" value="1"/>
</dbReference>
<dbReference type="RefSeq" id="WP_166652483.1">
    <property type="nucleotide sequence ID" value="NZ_SNZR01000013.1"/>
</dbReference>
<dbReference type="InterPro" id="IPR006059">
    <property type="entry name" value="SBP"/>
</dbReference>